<dbReference type="InterPro" id="IPR017925">
    <property type="entry name" value="DHFR_CS"/>
</dbReference>
<dbReference type="InterPro" id="IPR012259">
    <property type="entry name" value="DHFR"/>
</dbReference>
<dbReference type="PROSITE" id="PS00075">
    <property type="entry name" value="DHFR_1"/>
    <property type="match status" value="1"/>
</dbReference>
<evidence type="ECO:0000256" key="2">
    <source>
        <dbReference type="ARBA" id="ARBA00009539"/>
    </source>
</evidence>
<evidence type="ECO:0000259" key="10">
    <source>
        <dbReference type="PROSITE" id="PS51330"/>
    </source>
</evidence>
<evidence type="ECO:0000256" key="4">
    <source>
        <dbReference type="ARBA" id="ARBA00022563"/>
    </source>
</evidence>
<dbReference type="PIRSF" id="PIRSF000194">
    <property type="entry name" value="DHFR"/>
    <property type="match status" value="1"/>
</dbReference>
<dbReference type="GO" id="GO:0006730">
    <property type="term" value="P:one-carbon metabolic process"/>
    <property type="evidence" value="ECO:0007669"/>
    <property type="project" value="UniProtKB-KW"/>
</dbReference>
<dbReference type="GO" id="GO:0016301">
    <property type="term" value="F:kinase activity"/>
    <property type="evidence" value="ECO:0007669"/>
    <property type="project" value="UniProtKB-KW"/>
</dbReference>
<reference evidence="12" key="1">
    <citation type="submission" date="2017-09" db="EMBL/GenBank/DDBJ databases">
        <title>Depth-based differentiation of microbial function through sediment-hosted aquifers and enrichment of novel symbionts in the deep terrestrial subsurface.</title>
        <authorList>
            <person name="Probst A.J."/>
            <person name="Ladd B."/>
            <person name="Jarett J.K."/>
            <person name="Geller-Mcgrath D.E."/>
            <person name="Sieber C.M.K."/>
            <person name="Emerson J.B."/>
            <person name="Anantharaman K."/>
            <person name="Thomas B.C."/>
            <person name="Malmstrom R."/>
            <person name="Stieglmeier M."/>
            <person name="Klingl A."/>
            <person name="Woyke T."/>
            <person name="Ryan C.M."/>
            <person name="Banfield J.F."/>
        </authorList>
    </citation>
    <scope>NUCLEOTIDE SEQUENCE [LARGE SCALE GENOMIC DNA]</scope>
</reference>
<dbReference type="EC" id="1.5.1.3" evidence="3 8"/>
<evidence type="ECO:0000256" key="1">
    <source>
        <dbReference type="ARBA" id="ARBA00004903"/>
    </source>
</evidence>
<dbReference type="EMBL" id="PFBW01000045">
    <property type="protein sequence ID" value="PIR77693.1"/>
    <property type="molecule type" value="Genomic_DNA"/>
</dbReference>
<evidence type="ECO:0000256" key="6">
    <source>
        <dbReference type="ARBA" id="ARBA00023002"/>
    </source>
</evidence>
<feature type="domain" description="DHFR" evidence="10">
    <location>
        <begin position="2"/>
        <end position="157"/>
    </location>
</feature>
<dbReference type="PANTHER" id="PTHR48069:SF3">
    <property type="entry name" value="DIHYDROFOLATE REDUCTASE"/>
    <property type="match status" value="1"/>
</dbReference>
<dbReference type="Pfam" id="PF00186">
    <property type="entry name" value="DHFR_1"/>
    <property type="match status" value="1"/>
</dbReference>
<sequence length="157" mass="18110">MPISLIAAISQNNCIGNNGTLPWHLPEDLKHFKNITTRHTVLMGRKTWESIPQKFRPLPNRKNIIITTQTEYTAPEGVLIYHSLEKAFANHKTEQLFVIGGGNIYHETIPYADTLYITKVPQIIDGDTFFPEINLTIWEKTEEKQQGELTFITYKRI</sequence>
<comment type="function">
    <text evidence="7 8">Key enzyme in folate metabolism. Catalyzes an essential reaction for de novo glycine and purine synthesis, and for DNA precursor synthesis.</text>
</comment>
<gene>
    <name evidence="11" type="ORF">COU30_01045</name>
</gene>
<evidence type="ECO:0000256" key="9">
    <source>
        <dbReference type="RuleBase" id="RU004474"/>
    </source>
</evidence>
<dbReference type="SUPFAM" id="SSF53597">
    <property type="entry name" value="Dihydrofolate reductase-like"/>
    <property type="match status" value="1"/>
</dbReference>
<comment type="pathway">
    <text evidence="1 8">Cofactor biosynthesis; tetrahydrofolate biosynthesis; 5,6,7,8-tetrahydrofolate from 7,8-dihydrofolate: step 1/1.</text>
</comment>
<dbReference type="PRINTS" id="PR00070">
    <property type="entry name" value="DHFR"/>
</dbReference>
<dbReference type="InterPro" id="IPR001796">
    <property type="entry name" value="DHFR_dom"/>
</dbReference>
<protein>
    <recommendedName>
        <fullName evidence="3 8">Dihydrofolate reductase</fullName>
        <ecNumber evidence="3 8">1.5.1.3</ecNumber>
    </recommendedName>
</protein>
<dbReference type="UniPathway" id="UPA00077">
    <property type="reaction ID" value="UER00158"/>
</dbReference>
<keyword evidence="6 8" id="KW-0560">Oxidoreductase</keyword>
<accession>A0A2M6P1T2</accession>
<evidence type="ECO:0000256" key="7">
    <source>
        <dbReference type="ARBA" id="ARBA00025067"/>
    </source>
</evidence>
<name>A0A2M6P1T2_9BACT</name>
<dbReference type="Proteomes" id="UP000228528">
    <property type="component" value="Unassembled WGS sequence"/>
</dbReference>
<dbReference type="GO" id="GO:0005829">
    <property type="term" value="C:cytosol"/>
    <property type="evidence" value="ECO:0007669"/>
    <property type="project" value="TreeGrafter"/>
</dbReference>
<dbReference type="Gene3D" id="3.40.430.10">
    <property type="entry name" value="Dihydrofolate Reductase, subunit A"/>
    <property type="match status" value="1"/>
</dbReference>
<dbReference type="GO" id="GO:0070401">
    <property type="term" value="F:NADP+ binding"/>
    <property type="evidence" value="ECO:0007669"/>
    <property type="project" value="UniProtKB-ARBA"/>
</dbReference>
<evidence type="ECO:0000256" key="5">
    <source>
        <dbReference type="ARBA" id="ARBA00022857"/>
    </source>
</evidence>
<comment type="caution">
    <text evidence="11">The sequence shown here is derived from an EMBL/GenBank/DDBJ whole genome shotgun (WGS) entry which is preliminary data.</text>
</comment>
<evidence type="ECO:0000313" key="11">
    <source>
        <dbReference type="EMBL" id="PIR77693.1"/>
    </source>
</evidence>
<dbReference type="CDD" id="cd00209">
    <property type="entry name" value="DHFR"/>
    <property type="match status" value="1"/>
</dbReference>
<dbReference type="InterPro" id="IPR024072">
    <property type="entry name" value="DHFR-like_dom_sf"/>
</dbReference>
<evidence type="ECO:0000313" key="12">
    <source>
        <dbReference type="Proteomes" id="UP000228528"/>
    </source>
</evidence>
<dbReference type="GO" id="GO:0004146">
    <property type="term" value="F:dihydrofolate reductase activity"/>
    <property type="evidence" value="ECO:0007669"/>
    <property type="project" value="UniProtKB-EC"/>
</dbReference>
<keyword evidence="11" id="KW-0418">Kinase</keyword>
<dbReference type="PROSITE" id="PS51330">
    <property type="entry name" value="DHFR_2"/>
    <property type="match status" value="1"/>
</dbReference>
<keyword evidence="5 8" id="KW-0521">NADP</keyword>
<dbReference type="GO" id="GO:0046655">
    <property type="term" value="P:folic acid metabolic process"/>
    <property type="evidence" value="ECO:0007669"/>
    <property type="project" value="TreeGrafter"/>
</dbReference>
<proteinExistence type="inferred from homology"/>
<dbReference type="AlphaFoldDB" id="A0A2M6P1T2"/>
<organism evidence="11 12">
    <name type="scientific">Candidatus Magasanikbacteria bacterium CG10_big_fil_rev_8_21_14_0_10_38_6</name>
    <dbReference type="NCBI Taxonomy" id="1974647"/>
    <lineage>
        <taxon>Bacteria</taxon>
        <taxon>Candidatus Magasanikiibacteriota</taxon>
    </lineage>
</organism>
<evidence type="ECO:0000256" key="3">
    <source>
        <dbReference type="ARBA" id="ARBA00012856"/>
    </source>
</evidence>
<comment type="similarity">
    <text evidence="2 8 9">Belongs to the dihydrofolate reductase family.</text>
</comment>
<evidence type="ECO:0000256" key="8">
    <source>
        <dbReference type="PIRNR" id="PIRNR000194"/>
    </source>
</evidence>
<dbReference type="FunFam" id="3.40.430.10:FF:000001">
    <property type="entry name" value="Dihydrofolate reductase"/>
    <property type="match status" value="1"/>
</dbReference>
<dbReference type="GO" id="GO:0046452">
    <property type="term" value="P:dihydrofolate metabolic process"/>
    <property type="evidence" value="ECO:0007669"/>
    <property type="project" value="TreeGrafter"/>
</dbReference>
<dbReference type="GO" id="GO:0046654">
    <property type="term" value="P:tetrahydrofolate biosynthetic process"/>
    <property type="evidence" value="ECO:0007669"/>
    <property type="project" value="UniProtKB-UniPathway"/>
</dbReference>
<keyword evidence="11" id="KW-0808">Transferase</keyword>
<keyword evidence="4 8" id="KW-0554">One-carbon metabolism</keyword>
<comment type="catalytic activity">
    <reaction evidence="8">
        <text>(6S)-5,6,7,8-tetrahydrofolate + NADP(+) = 7,8-dihydrofolate + NADPH + H(+)</text>
        <dbReference type="Rhea" id="RHEA:15009"/>
        <dbReference type="ChEBI" id="CHEBI:15378"/>
        <dbReference type="ChEBI" id="CHEBI:57451"/>
        <dbReference type="ChEBI" id="CHEBI:57453"/>
        <dbReference type="ChEBI" id="CHEBI:57783"/>
        <dbReference type="ChEBI" id="CHEBI:58349"/>
        <dbReference type="EC" id="1.5.1.3"/>
    </reaction>
</comment>
<dbReference type="PANTHER" id="PTHR48069">
    <property type="entry name" value="DIHYDROFOLATE REDUCTASE"/>
    <property type="match status" value="1"/>
</dbReference>